<sequence length="193" mass="22245">KDTQKIEYFLANGKTKEEILSYTLASSAIPYVYAPVKIGEHYYSDGFKDNVPVRVLKNAGCDVIIIIGLRPEYHPTPEELEGISVIDFTPPYQLGTSRFDALDFKPANIEFRLKNGYLTAKKILDNIKDDEKNPFYEKGAIKRVLSRLFKSRIIYNSYPNYYYRLDHFDVVGQLNPDKSAKDEIMEIIDAQMQ</sequence>
<name>A0A9D1KA56_9FIRM</name>
<protein>
    <recommendedName>
        <fullName evidence="2">PNPLA domain-containing protein</fullName>
    </recommendedName>
</protein>
<dbReference type="SUPFAM" id="SSF52151">
    <property type="entry name" value="FabD/lysophospholipase-like"/>
    <property type="match status" value="1"/>
</dbReference>
<dbReference type="EMBL" id="DVKI01000087">
    <property type="protein sequence ID" value="HIT17288.1"/>
    <property type="molecule type" value="Genomic_DNA"/>
</dbReference>
<dbReference type="Proteomes" id="UP000886893">
    <property type="component" value="Unassembled WGS sequence"/>
</dbReference>
<reference evidence="3" key="2">
    <citation type="journal article" date="2021" name="PeerJ">
        <title>Extensive microbial diversity within the chicken gut microbiome revealed by metagenomics and culture.</title>
        <authorList>
            <person name="Gilroy R."/>
            <person name="Ravi A."/>
            <person name="Getino M."/>
            <person name="Pursley I."/>
            <person name="Horton D.L."/>
            <person name="Alikhan N.F."/>
            <person name="Baker D."/>
            <person name="Gharbi K."/>
            <person name="Hall N."/>
            <person name="Watson M."/>
            <person name="Adriaenssens E.M."/>
            <person name="Foster-Nyarko E."/>
            <person name="Jarju S."/>
            <person name="Secka A."/>
            <person name="Antonio M."/>
            <person name="Oren A."/>
            <person name="Chaudhuri R.R."/>
            <person name="La Ragione R."/>
            <person name="Hildebrand F."/>
            <person name="Pallen M.J."/>
        </authorList>
    </citation>
    <scope>NUCLEOTIDE SEQUENCE</scope>
    <source>
        <strain evidence="3">14508</strain>
    </source>
</reference>
<organism evidence="3 4">
    <name type="scientific">Candidatus Caccosoma faecigallinarum</name>
    <dbReference type="NCBI Taxonomy" id="2840720"/>
    <lineage>
        <taxon>Bacteria</taxon>
        <taxon>Bacillati</taxon>
        <taxon>Bacillota</taxon>
        <taxon>Bacillota incertae sedis</taxon>
        <taxon>Candidatus Caccosoma</taxon>
    </lineage>
</organism>
<dbReference type="AlphaFoldDB" id="A0A9D1KA56"/>
<evidence type="ECO:0000259" key="2">
    <source>
        <dbReference type="Pfam" id="PF01734"/>
    </source>
</evidence>
<dbReference type="GO" id="GO:0006629">
    <property type="term" value="P:lipid metabolic process"/>
    <property type="evidence" value="ECO:0007669"/>
    <property type="project" value="UniProtKB-KW"/>
</dbReference>
<dbReference type="Gene3D" id="3.40.1090.10">
    <property type="entry name" value="Cytosolic phospholipase A2 catalytic domain"/>
    <property type="match status" value="1"/>
</dbReference>
<accession>A0A9D1KA56</accession>
<feature type="non-terminal residue" evidence="3">
    <location>
        <position position="1"/>
    </location>
</feature>
<evidence type="ECO:0000256" key="1">
    <source>
        <dbReference type="ARBA" id="ARBA00023098"/>
    </source>
</evidence>
<evidence type="ECO:0000313" key="4">
    <source>
        <dbReference type="Proteomes" id="UP000886893"/>
    </source>
</evidence>
<comment type="caution">
    <text evidence="3">The sequence shown here is derived from an EMBL/GenBank/DDBJ whole genome shotgun (WGS) entry which is preliminary data.</text>
</comment>
<dbReference type="Pfam" id="PF01734">
    <property type="entry name" value="Patatin"/>
    <property type="match status" value="1"/>
</dbReference>
<proteinExistence type="predicted"/>
<evidence type="ECO:0000313" key="3">
    <source>
        <dbReference type="EMBL" id="HIT17288.1"/>
    </source>
</evidence>
<gene>
    <name evidence="3" type="ORF">IAD04_02765</name>
</gene>
<feature type="domain" description="PNPLA" evidence="2">
    <location>
        <begin position="4"/>
        <end position="56"/>
    </location>
</feature>
<keyword evidence="1" id="KW-0443">Lipid metabolism</keyword>
<dbReference type="InterPro" id="IPR002641">
    <property type="entry name" value="PNPLA_dom"/>
</dbReference>
<reference evidence="3" key="1">
    <citation type="submission" date="2020-10" db="EMBL/GenBank/DDBJ databases">
        <authorList>
            <person name="Gilroy R."/>
        </authorList>
    </citation>
    <scope>NUCLEOTIDE SEQUENCE</scope>
    <source>
        <strain evidence="3">14508</strain>
    </source>
</reference>
<dbReference type="InterPro" id="IPR016035">
    <property type="entry name" value="Acyl_Trfase/lysoPLipase"/>
</dbReference>